<keyword evidence="1" id="KW-0732">Signal</keyword>
<dbReference type="PROSITE" id="PS00941">
    <property type="entry name" value="CARBOXYLESTERASE_B_2"/>
    <property type="match status" value="1"/>
</dbReference>
<feature type="signal peptide" evidence="1">
    <location>
        <begin position="1"/>
        <end position="18"/>
    </location>
</feature>
<dbReference type="Gene3D" id="3.40.50.1820">
    <property type="entry name" value="alpha/beta hydrolase"/>
    <property type="match status" value="1"/>
</dbReference>
<evidence type="ECO:0000259" key="2">
    <source>
        <dbReference type="Pfam" id="PF00135"/>
    </source>
</evidence>
<dbReference type="SUPFAM" id="SSF53474">
    <property type="entry name" value="alpha/beta-Hydrolases"/>
    <property type="match status" value="1"/>
</dbReference>
<dbReference type="InterPro" id="IPR019819">
    <property type="entry name" value="Carboxylesterase_B_CS"/>
</dbReference>
<reference evidence="3" key="1">
    <citation type="submission" date="2023-06" db="EMBL/GenBank/DDBJ databases">
        <authorList>
            <consortium name="Lawrence Berkeley National Laboratory"/>
            <person name="Ahrendt S."/>
            <person name="Sahu N."/>
            <person name="Indic B."/>
            <person name="Wong-Bajracharya J."/>
            <person name="Merenyi Z."/>
            <person name="Ke H.-M."/>
            <person name="Monk M."/>
            <person name="Kocsube S."/>
            <person name="Drula E."/>
            <person name="Lipzen A."/>
            <person name="Balint B."/>
            <person name="Henrissat B."/>
            <person name="Andreopoulos B."/>
            <person name="Martin F.M."/>
            <person name="Harder C.B."/>
            <person name="Rigling D."/>
            <person name="Ford K.L."/>
            <person name="Foster G.D."/>
            <person name="Pangilinan J."/>
            <person name="Papanicolaou A."/>
            <person name="Barry K."/>
            <person name="LaButti K."/>
            <person name="Viragh M."/>
            <person name="Koriabine M."/>
            <person name="Yan M."/>
            <person name="Riley R."/>
            <person name="Champramary S."/>
            <person name="Plett K.L."/>
            <person name="Tsai I.J."/>
            <person name="Slot J."/>
            <person name="Sipos G."/>
            <person name="Plett J."/>
            <person name="Nagy L.G."/>
            <person name="Grigoriev I.V."/>
        </authorList>
    </citation>
    <scope>NUCLEOTIDE SEQUENCE</scope>
    <source>
        <strain evidence="3">FPL87.14</strain>
    </source>
</reference>
<dbReference type="Pfam" id="PF00135">
    <property type="entry name" value="COesterase"/>
    <property type="match status" value="1"/>
</dbReference>
<name>A0AA39JQK6_9AGAR</name>
<evidence type="ECO:0000313" key="3">
    <source>
        <dbReference type="EMBL" id="KAK0447100.1"/>
    </source>
</evidence>
<dbReference type="EMBL" id="JAUEPT010000012">
    <property type="protein sequence ID" value="KAK0447100.1"/>
    <property type="molecule type" value="Genomic_DNA"/>
</dbReference>
<feature type="chain" id="PRO_5041275353" evidence="1">
    <location>
        <begin position="19"/>
        <end position="546"/>
    </location>
</feature>
<dbReference type="PANTHER" id="PTHR11559">
    <property type="entry name" value="CARBOXYLESTERASE"/>
    <property type="match status" value="1"/>
</dbReference>
<dbReference type="InterPro" id="IPR002018">
    <property type="entry name" value="CarbesteraseB"/>
</dbReference>
<evidence type="ECO:0000256" key="1">
    <source>
        <dbReference type="SAM" id="SignalP"/>
    </source>
</evidence>
<accession>A0AA39JQK6</accession>
<sequence length="546" mass="59730">MRGSVFYVLSLCAVLVSSSPQVQLHKTTVVGRDVTGLKQDFFGGIPYAEPPLGPLRLQPPVLKPYLHQKIFNASDFGLSCLQPVRGMSRDLISEDCLTINIFRPSGVTEDSRLPVLFWAHGGGFQTGSSSAFNGSAIVAQSVIRGTPVIYVNFNYRLGPLGFPQGKEAASRSILNLAIKDQLAALEWVQTNIGAMGGDKDKVTIFAESAGSIMTSILFLHPYISKYARAAIFESGSASTSLTFDAKRREDSWTNFVEGVPICNSFVGTPFTVDCLQHQNSSDVLEGLLQAYAEADEQFPFDPTLDGSHGLFPDLPSELFPRGQFARLPFIAGTNLDEGTAFCPPQLNYTNELLREFLSANFSPPAVPPKILDELLALYPDDPAAGSPYNTGNQTFGLAPLYKKCAALTGDLIFDSQRRNWIQTATNAGVKAFGYRFTEPLSVVPPYLGVAHSTEVPFVYGSVRALNQPPSANALSVAMIDYWVSFATSLDPNDGLGSERPLWPQYTPKQQMLLQLKGDNLTAIPDYYHKEKIDFIISQGATFRHRR</sequence>
<comment type="caution">
    <text evidence="3">The sequence shown here is derived from an EMBL/GenBank/DDBJ whole genome shotgun (WGS) entry which is preliminary data.</text>
</comment>
<evidence type="ECO:0000313" key="4">
    <source>
        <dbReference type="Proteomes" id="UP001175226"/>
    </source>
</evidence>
<dbReference type="InterPro" id="IPR050309">
    <property type="entry name" value="Type-B_Carboxylest/Lipase"/>
</dbReference>
<dbReference type="InterPro" id="IPR029058">
    <property type="entry name" value="AB_hydrolase_fold"/>
</dbReference>
<proteinExistence type="predicted"/>
<dbReference type="AlphaFoldDB" id="A0AA39JQK6"/>
<dbReference type="Proteomes" id="UP001175226">
    <property type="component" value="Unassembled WGS sequence"/>
</dbReference>
<organism evidence="3 4">
    <name type="scientific">Armillaria borealis</name>
    <dbReference type="NCBI Taxonomy" id="47425"/>
    <lineage>
        <taxon>Eukaryota</taxon>
        <taxon>Fungi</taxon>
        <taxon>Dikarya</taxon>
        <taxon>Basidiomycota</taxon>
        <taxon>Agaricomycotina</taxon>
        <taxon>Agaricomycetes</taxon>
        <taxon>Agaricomycetidae</taxon>
        <taxon>Agaricales</taxon>
        <taxon>Marasmiineae</taxon>
        <taxon>Physalacriaceae</taxon>
        <taxon>Armillaria</taxon>
    </lineage>
</organism>
<gene>
    <name evidence="3" type="ORF">EV421DRAFT_1706995</name>
</gene>
<feature type="domain" description="Carboxylesterase type B" evidence="2">
    <location>
        <begin position="19"/>
        <end position="534"/>
    </location>
</feature>
<keyword evidence="4" id="KW-1185">Reference proteome</keyword>
<protein>
    <submittedName>
        <fullName evidence="3">Extracellular triacylglycerol lipase</fullName>
    </submittedName>
</protein>